<feature type="transmembrane region" description="Helical" evidence="1">
    <location>
        <begin position="51"/>
        <end position="74"/>
    </location>
</feature>
<comment type="caution">
    <text evidence="2">The sequence shown here is derived from an EMBL/GenBank/DDBJ whole genome shotgun (WGS) entry which is preliminary data.</text>
</comment>
<evidence type="ECO:0000256" key="1">
    <source>
        <dbReference type="SAM" id="Phobius"/>
    </source>
</evidence>
<sequence>MDDCPRYSCYNFAWQATLEGILSNLKGALQNASNTNALGRQPEPKKLTTEAIFMLNVILIFVILTVVGSSVNTIELLCKEFRKEIASQLLNGKVKATNEAEYTGTKKKSFEPSIYAGTKSRNTNIYNVKQVVRDGLYFAFKLILKNDVWKICKKYLECFSIQDNGRKMLSTVSGEEHLNALHGIKTLALIWVAVNHICMFHATILRTVLIPIFDVPHEVGKDSTTSHTKNHLALPWHPALHERPVAATDSQALRLLHNSSHYDLFMRRPPVLLGYDLSSEMGPKSYTTIAILTKESRICLLTLQLLIRELAAFSDGIG</sequence>
<evidence type="ECO:0000313" key="2">
    <source>
        <dbReference type="EMBL" id="GBN00976.1"/>
    </source>
</evidence>
<keyword evidence="1" id="KW-1133">Transmembrane helix</keyword>
<gene>
    <name evidence="2" type="ORF">AVEN_223698_1</name>
</gene>
<dbReference type="AlphaFoldDB" id="A0A4Y2KGV0"/>
<proteinExistence type="predicted"/>
<organism evidence="2 3">
    <name type="scientific">Araneus ventricosus</name>
    <name type="common">Orbweaver spider</name>
    <name type="synonym">Epeira ventricosa</name>
    <dbReference type="NCBI Taxonomy" id="182803"/>
    <lineage>
        <taxon>Eukaryota</taxon>
        <taxon>Metazoa</taxon>
        <taxon>Ecdysozoa</taxon>
        <taxon>Arthropoda</taxon>
        <taxon>Chelicerata</taxon>
        <taxon>Arachnida</taxon>
        <taxon>Araneae</taxon>
        <taxon>Araneomorphae</taxon>
        <taxon>Entelegynae</taxon>
        <taxon>Araneoidea</taxon>
        <taxon>Araneidae</taxon>
        <taxon>Araneus</taxon>
    </lineage>
</organism>
<keyword evidence="3" id="KW-1185">Reference proteome</keyword>
<dbReference type="Proteomes" id="UP000499080">
    <property type="component" value="Unassembled WGS sequence"/>
</dbReference>
<keyword evidence="1" id="KW-0472">Membrane</keyword>
<dbReference type="EMBL" id="BGPR01004569">
    <property type="protein sequence ID" value="GBN00976.1"/>
    <property type="molecule type" value="Genomic_DNA"/>
</dbReference>
<keyword evidence="1" id="KW-0812">Transmembrane</keyword>
<accession>A0A4Y2KGV0</accession>
<name>A0A4Y2KGV0_ARAVE</name>
<reference evidence="2 3" key="1">
    <citation type="journal article" date="2019" name="Sci. Rep.">
        <title>Orb-weaving spider Araneus ventricosus genome elucidates the spidroin gene catalogue.</title>
        <authorList>
            <person name="Kono N."/>
            <person name="Nakamura H."/>
            <person name="Ohtoshi R."/>
            <person name="Moran D.A.P."/>
            <person name="Shinohara A."/>
            <person name="Yoshida Y."/>
            <person name="Fujiwara M."/>
            <person name="Mori M."/>
            <person name="Tomita M."/>
            <person name="Arakawa K."/>
        </authorList>
    </citation>
    <scope>NUCLEOTIDE SEQUENCE [LARGE SCALE GENOMIC DNA]</scope>
</reference>
<evidence type="ECO:0000313" key="3">
    <source>
        <dbReference type="Proteomes" id="UP000499080"/>
    </source>
</evidence>
<protein>
    <submittedName>
        <fullName evidence="2">Uncharacterized protein</fullName>
    </submittedName>
</protein>